<name>A1CFX4_ASPCL</name>
<gene>
    <name evidence="1" type="ORF">ACLA_094730</name>
</gene>
<dbReference type="Proteomes" id="UP000006701">
    <property type="component" value="Unassembled WGS sequence"/>
</dbReference>
<accession>A1CFX4</accession>
<protein>
    <recommendedName>
        <fullName evidence="3">F-box domain protein</fullName>
    </recommendedName>
</protein>
<dbReference type="EMBL" id="DS027052">
    <property type="protein sequence ID" value="EAW11773.1"/>
    <property type="molecule type" value="Genomic_DNA"/>
</dbReference>
<evidence type="ECO:0000313" key="1">
    <source>
        <dbReference type="EMBL" id="EAW11773.1"/>
    </source>
</evidence>
<dbReference type="AlphaFoldDB" id="A1CFX4"/>
<keyword evidence="2" id="KW-1185">Reference proteome</keyword>
<dbReference type="HOGENOM" id="CLU_032663_0_0_1"/>
<dbReference type="KEGG" id="act:ACLA_094730"/>
<dbReference type="eggNOG" id="ENOG502RS48">
    <property type="taxonomic scope" value="Eukaryota"/>
</dbReference>
<sequence>MALETLPAELRILILESMPDVQTLHDLTRVSSTYRNTYHISRRTILDRLVREQYGLIGLEEPIMAIQSSGLHAEKSANKSRIREVLNRQCVAASIPTKLDPASSLDLLHLHQIFQTVVDSFCSHTPHRQATPSSIEKARILRALCRLQTYCNIFGSREWTEPTADQSAPSASKRTSSSTWYKNFTINQMWQLFFSSLPSWEVEEFGSVWVLMRNEYQRLFDEIRQEFSRTDSRWKALRPASLPLDPWELYPSEHDDPNDYSPYFNHLILLGPAFLHKVLSQPTREDRWRLLACNAISSKSSFMDTIRVVRDPAPEQYTAEKYINDDVLQGVRMVPAIDQPNAGWKQHWHRQDVADCVIFTPRSNAPLPSTPSAEAPVRTFGHCEGWEWGYALWEL</sequence>
<dbReference type="OMA" id="TYCNIFG"/>
<dbReference type="GeneID" id="4704833"/>
<evidence type="ECO:0000313" key="2">
    <source>
        <dbReference type="Proteomes" id="UP000006701"/>
    </source>
</evidence>
<dbReference type="RefSeq" id="XP_001273199.1">
    <property type="nucleotide sequence ID" value="XM_001273198.1"/>
</dbReference>
<evidence type="ECO:0008006" key="3">
    <source>
        <dbReference type="Google" id="ProtNLM"/>
    </source>
</evidence>
<dbReference type="VEuPathDB" id="FungiDB:ACLA_094730"/>
<dbReference type="OrthoDB" id="5304511at2759"/>
<proteinExistence type="predicted"/>
<organism evidence="1 2">
    <name type="scientific">Aspergillus clavatus (strain ATCC 1007 / CBS 513.65 / DSM 816 / NCTC 3887 / NRRL 1 / QM 1276 / 107)</name>
    <dbReference type="NCBI Taxonomy" id="344612"/>
    <lineage>
        <taxon>Eukaryota</taxon>
        <taxon>Fungi</taxon>
        <taxon>Dikarya</taxon>
        <taxon>Ascomycota</taxon>
        <taxon>Pezizomycotina</taxon>
        <taxon>Eurotiomycetes</taxon>
        <taxon>Eurotiomycetidae</taxon>
        <taxon>Eurotiales</taxon>
        <taxon>Aspergillaceae</taxon>
        <taxon>Aspergillus</taxon>
        <taxon>Aspergillus subgen. Fumigati</taxon>
    </lineage>
</organism>
<reference evidence="1 2" key="1">
    <citation type="journal article" date="2008" name="PLoS Genet.">
        <title>Genomic islands in the pathogenic filamentous fungus Aspergillus fumigatus.</title>
        <authorList>
            <person name="Fedorova N.D."/>
            <person name="Khaldi N."/>
            <person name="Joardar V.S."/>
            <person name="Maiti R."/>
            <person name="Amedeo P."/>
            <person name="Anderson M.J."/>
            <person name="Crabtree J."/>
            <person name="Silva J.C."/>
            <person name="Badger J.H."/>
            <person name="Albarraq A."/>
            <person name="Angiuoli S."/>
            <person name="Bussey H."/>
            <person name="Bowyer P."/>
            <person name="Cotty P.J."/>
            <person name="Dyer P.S."/>
            <person name="Egan A."/>
            <person name="Galens K."/>
            <person name="Fraser-Liggett C.M."/>
            <person name="Haas B.J."/>
            <person name="Inman J.M."/>
            <person name="Kent R."/>
            <person name="Lemieux S."/>
            <person name="Malavazi I."/>
            <person name="Orvis J."/>
            <person name="Roemer T."/>
            <person name="Ronning C.M."/>
            <person name="Sundaram J.P."/>
            <person name="Sutton G."/>
            <person name="Turner G."/>
            <person name="Venter J.C."/>
            <person name="White O.R."/>
            <person name="Whitty B.R."/>
            <person name="Youngman P."/>
            <person name="Wolfe K.H."/>
            <person name="Goldman G.H."/>
            <person name="Wortman J.R."/>
            <person name="Jiang B."/>
            <person name="Denning D.W."/>
            <person name="Nierman W.C."/>
        </authorList>
    </citation>
    <scope>NUCLEOTIDE SEQUENCE [LARGE SCALE GENOMIC DNA]</scope>
    <source>
        <strain evidence="2">ATCC 1007 / CBS 513.65 / DSM 816 / NCTC 3887 / NRRL 1</strain>
    </source>
</reference>